<evidence type="ECO:0000313" key="1">
    <source>
        <dbReference type="EMBL" id="RDI61597.1"/>
    </source>
</evidence>
<comment type="caution">
    <text evidence="1">The sequence shown here is derived from an EMBL/GenBank/DDBJ whole genome shotgun (WGS) entry which is preliminary data.</text>
</comment>
<dbReference type="RefSeq" id="WP_068004412.1">
    <property type="nucleotide sequence ID" value="NZ_QQBC01000013.1"/>
</dbReference>
<evidence type="ECO:0000313" key="2">
    <source>
        <dbReference type="Proteomes" id="UP000254869"/>
    </source>
</evidence>
<gene>
    <name evidence="1" type="ORF">DFR76_11398</name>
</gene>
<dbReference type="AlphaFoldDB" id="A0A370HSV6"/>
<dbReference type="EMBL" id="QQBC01000013">
    <property type="protein sequence ID" value="RDI61597.1"/>
    <property type="molecule type" value="Genomic_DNA"/>
</dbReference>
<dbReference type="Pfam" id="PF19372">
    <property type="entry name" value="DUF5947"/>
    <property type="match status" value="1"/>
</dbReference>
<proteinExistence type="predicted"/>
<sequence>MNPSFGVLRRLATARPAPTGERCEMCADSIARTHRHVVDVEARQLMCVCQGCYLLFTESRAALRYRSVPDRYLSFEQTSIGPGEWDELEIPVGLAFLFRNSALGRIVACYPGPAGATESELPPQRWRELLDRHPELDVLAADVEALLIRMPRGGGAGRVLLVPIDTCYEFVGRMRLLWRGFDGGAEARGCIEDFFAAMVTRAGGGR</sequence>
<accession>A0A370HSV6</accession>
<name>A0A370HSV6_9NOCA</name>
<dbReference type="InterPro" id="IPR045991">
    <property type="entry name" value="DUF5947"/>
</dbReference>
<keyword evidence="2" id="KW-1185">Reference proteome</keyword>
<organism evidence="1 2">
    <name type="scientific">Nocardia pseudobrasiliensis</name>
    <dbReference type="NCBI Taxonomy" id="45979"/>
    <lineage>
        <taxon>Bacteria</taxon>
        <taxon>Bacillati</taxon>
        <taxon>Actinomycetota</taxon>
        <taxon>Actinomycetes</taxon>
        <taxon>Mycobacteriales</taxon>
        <taxon>Nocardiaceae</taxon>
        <taxon>Nocardia</taxon>
    </lineage>
</organism>
<dbReference type="Proteomes" id="UP000254869">
    <property type="component" value="Unassembled WGS sequence"/>
</dbReference>
<dbReference type="STRING" id="1210086.GCA_001613105_05793"/>
<reference evidence="1 2" key="1">
    <citation type="submission" date="2018-07" db="EMBL/GenBank/DDBJ databases">
        <title>Genomic Encyclopedia of Type Strains, Phase IV (KMG-IV): sequencing the most valuable type-strain genomes for metagenomic binning, comparative biology and taxonomic classification.</title>
        <authorList>
            <person name="Goeker M."/>
        </authorList>
    </citation>
    <scope>NUCLEOTIDE SEQUENCE [LARGE SCALE GENOMIC DNA]</scope>
    <source>
        <strain evidence="1 2">DSM 44290</strain>
    </source>
</reference>
<protein>
    <submittedName>
        <fullName evidence="1">Uncharacterized protein</fullName>
    </submittedName>
</protein>